<dbReference type="EMBL" id="FWWU01000007">
    <property type="protein sequence ID" value="SMB84592.1"/>
    <property type="molecule type" value="Genomic_DNA"/>
</dbReference>
<evidence type="ECO:0000313" key="1">
    <source>
        <dbReference type="EMBL" id="SMB84592.1"/>
    </source>
</evidence>
<protein>
    <submittedName>
        <fullName evidence="1">Uncharacterized protein</fullName>
    </submittedName>
</protein>
<name>A0A1W1UU09_9DEIO</name>
<dbReference type="AlphaFoldDB" id="A0A1W1UU09"/>
<evidence type="ECO:0000313" key="2">
    <source>
        <dbReference type="Proteomes" id="UP000192582"/>
    </source>
</evidence>
<sequence>MNEYGVWLKDGAYIPGVERLFRNFRWQLAERLPQVLLELLTDDGFMARILRPGEATRHRCGRAPHARCC</sequence>
<dbReference type="Proteomes" id="UP000192582">
    <property type="component" value="Unassembled WGS sequence"/>
</dbReference>
<proteinExistence type="predicted"/>
<keyword evidence="2" id="KW-1185">Reference proteome</keyword>
<dbReference type="RefSeq" id="WP_084046976.1">
    <property type="nucleotide sequence ID" value="NZ_FWWU01000007.1"/>
</dbReference>
<accession>A0A1W1UU09</accession>
<organism evidence="1 2">
    <name type="scientific">Deinococcus hopiensis KR-140</name>
    <dbReference type="NCBI Taxonomy" id="695939"/>
    <lineage>
        <taxon>Bacteria</taxon>
        <taxon>Thermotogati</taxon>
        <taxon>Deinococcota</taxon>
        <taxon>Deinococci</taxon>
        <taxon>Deinococcales</taxon>
        <taxon>Deinococcaceae</taxon>
        <taxon>Deinococcus</taxon>
    </lineage>
</organism>
<gene>
    <name evidence="1" type="ORF">SAMN00790413_05208</name>
</gene>
<reference evidence="1 2" key="1">
    <citation type="submission" date="2017-04" db="EMBL/GenBank/DDBJ databases">
        <authorList>
            <person name="Afonso C.L."/>
            <person name="Miller P.J."/>
            <person name="Scott M.A."/>
            <person name="Spackman E."/>
            <person name="Goraichik I."/>
            <person name="Dimitrov K.M."/>
            <person name="Suarez D.L."/>
            <person name="Swayne D.E."/>
        </authorList>
    </citation>
    <scope>NUCLEOTIDE SEQUENCE [LARGE SCALE GENOMIC DNA]</scope>
    <source>
        <strain evidence="1 2">KR-140</strain>
    </source>
</reference>